<evidence type="ECO:0000313" key="2">
    <source>
        <dbReference type="Proteomes" id="UP000826234"/>
    </source>
</evidence>
<accession>A0ABQ7SFR8</accession>
<name>A0ABQ7SFR8_PHRPL</name>
<dbReference type="Proteomes" id="UP000826234">
    <property type="component" value="Unassembled WGS sequence"/>
</dbReference>
<proteinExistence type="predicted"/>
<comment type="caution">
    <text evidence="1">The sequence shown here is derived from an EMBL/GenBank/DDBJ whole genome shotgun (WGS) entry which is preliminary data.</text>
</comment>
<protein>
    <submittedName>
        <fullName evidence="1">Uncharacterized protein</fullName>
    </submittedName>
</protein>
<evidence type="ECO:0000313" key="1">
    <source>
        <dbReference type="EMBL" id="KAH0616112.1"/>
    </source>
</evidence>
<gene>
    <name evidence="1" type="ORF">JD844_026976</name>
</gene>
<reference evidence="1 2" key="1">
    <citation type="journal article" date="2022" name="Gigascience">
        <title>A chromosome-level genome assembly and annotation of the desert horned lizard, Phrynosoma platyrhinos, provides insight into chromosomal rearrangements among reptiles.</title>
        <authorList>
            <person name="Koochekian N."/>
            <person name="Ascanio A."/>
            <person name="Farleigh K."/>
            <person name="Card D.C."/>
            <person name="Schield D.R."/>
            <person name="Castoe T.A."/>
            <person name="Jezkova T."/>
        </authorList>
    </citation>
    <scope>NUCLEOTIDE SEQUENCE [LARGE SCALE GENOMIC DNA]</scope>
    <source>
        <strain evidence="1">NK-2021</strain>
    </source>
</reference>
<sequence>MYGYFVFASWKPLEGLHISWNCSLSPSPKHNYPEVAKEKKQSGLKHEVHERGQQKRHVDSFMECRTKCRHPTSCYRSRTCICSFSRYLQNSKKLLNYYAEP</sequence>
<dbReference type="EMBL" id="JAIPUX010005290">
    <property type="protein sequence ID" value="KAH0616112.1"/>
    <property type="molecule type" value="Genomic_DNA"/>
</dbReference>
<organism evidence="1 2">
    <name type="scientific">Phrynosoma platyrhinos</name>
    <name type="common">Desert horned lizard</name>
    <dbReference type="NCBI Taxonomy" id="52577"/>
    <lineage>
        <taxon>Eukaryota</taxon>
        <taxon>Metazoa</taxon>
        <taxon>Chordata</taxon>
        <taxon>Craniata</taxon>
        <taxon>Vertebrata</taxon>
        <taxon>Euteleostomi</taxon>
        <taxon>Lepidosauria</taxon>
        <taxon>Squamata</taxon>
        <taxon>Bifurcata</taxon>
        <taxon>Unidentata</taxon>
        <taxon>Episquamata</taxon>
        <taxon>Toxicofera</taxon>
        <taxon>Iguania</taxon>
        <taxon>Phrynosomatidae</taxon>
        <taxon>Phrynosomatinae</taxon>
        <taxon>Phrynosoma</taxon>
    </lineage>
</organism>
<keyword evidence="2" id="KW-1185">Reference proteome</keyword>